<dbReference type="Proteomes" id="UP000198822">
    <property type="component" value="Chromosome I"/>
</dbReference>
<dbReference type="OrthoDB" id="5116264at2"/>
<organism evidence="2 3">
    <name type="scientific">Agrococcus jejuensis</name>
    <dbReference type="NCBI Taxonomy" id="399736"/>
    <lineage>
        <taxon>Bacteria</taxon>
        <taxon>Bacillati</taxon>
        <taxon>Actinomycetota</taxon>
        <taxon>Actinomycetes</taxon>
        <taxon>Micrococcales</taxon>
        <taxon>Microbacteriaceae</taxon>
        <taxon>Agrococcus</taxon>
    </lineage>
</organism>
<dbReference type="RefSeq" id="WP_157674704.1">
    <property type="nucleotide sequence ID" value="NZ_LT629695.1"/>
</dbReference>
<evidence type="ECO:0000313" key="2">
    <source>
        <dbReference type="EMBL" id="SDH47906.1"/>
    </source>
</evidence>
<accession>A0A1G8CR51</accession>
<evidence type="ECO:0000256" key="1">
    <source>
        <dbReference type="SAM" id="MobiDB-lite"/>
    </source>
</evidence>
<proteinExistence type="predicted"/>
<protein>
    <submittedName>
        <fullName evidence="2">Uncharacterized protein</fullName>
    </submittedName>
</protein>
<dbReference type="EMBL" id="LT629695">
    <property type="protein sequence ID" value="SDH47906.1"/>
    <property type="molecule type" value="Genomic_DNA"/>
</dbReference>
<evidence type="ECO:0000313" key="3">
    <source>
        <dbReference type="Proteomes" id="UP000198822"/>
    </source>
</evidence>
<keyword evidence="3" id="KW-1185">Reference proteome</keyword>
<gene>
    <name evidence="2" type="ORF">SAMN04489720_1382</name>
</gene>
<dbReference type="AlphaFoldDB" id="A0A1G8CR51"/>
<feature type="region of interest" description="Disordered" evidence="1">
    <location>
        <begin position="84"/>
        <end position="120"/>
    </location>
</feature>
<name>A0A1G8CR51_9MICO</name>
<reference evidence="3" key="1">
    <citation type="submission" date="2016-10" db="EMBL/GenBank/DDBJ databases">
        <authorList>
            <person name="Varghese N."/>
            <person name="Submissions S."/>
        </authorList>
    </citation>
    <scope>NUCLEOTIDE SEQUENCE [LARGE SCALE GENOMIC DNA]</scope>
    <source>
        <strain evidence="3">DSM 22002</strain>
    </source>
</reference>
<sequence>MPASVPGSPAPRSPGLALLVEQVARVVARARAQQGDAAVHDRIDSAITPEDAATAARVLRTLGRELGETPLDLGALDARLRSIARDASGDAPATPDAEQPKAPRPVPPTGLRSAMRGRRN</sequence>